<accession>A2SFW4</accession>
<dbReference type="KEGG" id="mpt:Mpe_A1491"/>
<keyword evidence="2" id="KW-1133">Transmembrane helix</keyword>
<dbReference type="HOGENOM" id="CLU_1883337_0_0_4"/>
<evidence type="ECO:0000313" key="3">
    <source>
        <dbReference type="EMBL" id="ABM94453.1"/>
    </source>
</evidence>
<organism evidence="3 4">
    <name type="scientific">Methylibium petroleiphilum (strain ATCC BAA-1232 / LMG 22953 / PM1)</name>
    <dbReference type="NCBI Taxonomy" id="420662"/>
    <lineage>
        <taxon>Bacteria</taxon>
        <taxon>Pseudomonadati</taxon>
        <taxon>Pseudomonadota</taxon>
        <taxon>Betaproteobacteria</taxon>
        <taxon>Burkholderiales</taxon>
        <taxon>Sphaerotilaceae</taxon>
        <taxon>Methylibium</taxon>
    </lineage>
</organism>
<name>A2SFW4_METPP</name>
<evidence type="ECO:0000256" key="2">
    <source>
        <dbReference type="SAM" id="Phobius"/>
    </source>
</evidence>
<dbReference type="EMBL" id="CP000555">
    <property type="protein sequence ID" value="ABM94453.1"/>
    <property type="molecule type" value="Genomic_DNA"/>
</dbReference>
<dbReference type="Proteomes" id="UP000000366">
    <property type="component" value="Chromosome"/>
</dbReference>
<evidence type="ECO:0000313" key="4">
    <source>
        <dbReference type="Proteomes" id="UP000000366"/>
    </source>
</evidence>
<feature type="compositionally biased region" description="Polar residues" evidence="1">
    <location>
        <begin position="20"/>
        <end position="30"/>
    </location>
</feature>
<keyword evidence="4" id="KW-1185">Reference proteome</keyword>
<reference evidence="3 4" key="1">
    <citation type="journal article" date="2007" name="J. Bacteriol.">
        <title>Whole-genome analysis of the methyl tert-butyl ether-degrading beta-proteobacterium Methylibium petroleiphilum PM1.</title>
        <authorList>
            <person name="Kane S.R."/>
            <person name="Chakicherla A.Y."/>
            <person name="Chain P.S.G."/>
            <person name="Schmidt R."/>
            <person name="Shin M.W."/>
            <person name="Legler T.C."/>
            <person name="Scow K.M."/>
            <person name="Larimer F.W."/>
            <person name="Lucas S.M."/>
            <person name="Richardson P.M."/>
            <person name="Hristova K.R."/>
        </authorList>
    </citation>
    <scope>NUCLEOTIDE SEQUENCE [LARGE SCALE GENOMIC DNA]</scope>
    <source>
        <strain evidence="4">ATCC BAA-1232 / LMG 22953 / PM1</strain>
    </source>
</reference>
<keyword evidence="2" id="KW-0472">Membrane</keyword>
<proteinExistence type="predicted"/>
<feature type="region of interest" description="Disordered" evidence="1">
    <location>
        <begin position="1"/>
        <end position="30"/>
    </location>
</feature>
<gene>
    <name evidence="3" type="ordered locus">Mpe_A1491</name>
</gene>
<sequence>MTSSFTCGGVRCSRRRPGRQNRSVKTSQSELDFADTVPAALAEAETGTWFTGARVGGAASVDTAAWIHELDTSVSLPTRERASKGFRDAPDPYGRRGYDRRYPVVTIVSAIRRRRVVCTMATAAVLFGLVSLLVG</sequence>
<dbReference type="AlphaFoldDB" id="A2SFW4"/>
<protein>
    <submittedName>
        <fullName evidence="3">Uncharacterized protein</fullName>
    </submittedName>
</protein>
<feature type="transmembrane region" description="Helical" evidence="2">
    <location>
        <begin position="116"/>
        <end position="134"/>
    </location>
</feature>
<evidence type="ECO:0000256" key="1">
    <source>
        <dbReference type="SAM" id="MobiDB-lite"/>
    </source>
</evidence>
<keyword evidence="2" id="KW-0812">Transmembrane</keyword>